<dbReference type="InterPro" id="IPR023366">
    <property type="entry name" value="ATP_synth_asu-like_sf"/>
</dbReference>
<dbReference type="InterPro" id="IPR026017">
    <property type="entry name" value="Lumazine-bd_dom"/>
</dbReference>
<reference evidence="5 6" key="1">
    <citation type="journal article" date="2020" name="bioRxiv">
        <title>Sequence and annotation of 42 cannabis genomes reveals extensive copy number variation in cannabinoid synthesis and pathogen resistance genes.</title>
        <authorList>
            <person name="Mckernan K.J."/>
            <person name="Helbert Y."/>
            <person name="Kane L.T."/>
            <person name="Ebling H."/>
            <person name="Zhang L."/>
            <person name="Liu B."/>
            <person name="Eaton Z."/>
            <person name="Mclaughlin S."/>
            <person name="Kingan S."/>
            <person name="Baybayan P."/>
            <person name="Concepcion G."/>
            <person name="Jordan M."/>
            <person name="Riva A."/>
            <person name="Barbazuk W."/>
            <person name="Harkins T."/>
        </authorList>
    </citation>
    <scope>NUCLEOTIDE SEQUENCE [LARGE SCALE GENOMIC DNA]</scope>
    <source>
        <strain evidence="6">cv. Jamaican Lion 4</strain>
        <tissue evidence="5">Leaf</tissue>
    </source>
</reference>
<feature type="repeat" description="Lumazine-binding" evidence="2">
    <location>
        <begin position="1"/>
        <end position="85"/>
    </location>
</feature>
<evidence type="ECO:0000313" key="6">
    <source>
        <dbReference type="Proteomes" id="UP000583929"/>
    </source>
</evidence>
<dbReference type="GO" id="GO:0009231">
    <property type="term" value="P:riboflavin biosynthetic process"/>
    <property type="evidence" value="ECO:0007669"/>
    <property type="project" value="TreeGrafter"/>
</dbReference>
<dbReference type="EMBL" id="JAATIQ010000294">
    <property type="protein sequence ID" value="KAF4363642.1"/>
    <property type="molecule type" value="Genomic_DNA"/>
</dbReference>
<dbReference type="SUPFAM" id="SSF63380">
    <property type="entry name" value="Riboflavin synthase domain-like"/>
    <property type="match status" value="1"/>
</dbReference>
<evidence type="ECO:0000259" key="4">
    <source>
        <dbReference type="PROSITE" id="PS51177"/>
    </source>
</evidence>
<dbReference type="Gene3D" id="2.40.30.20">
    <property type="match status" value="1"/>
</dbReference>
<dbReference type="Pfam" id="PF00677">
    <property type="entry name" value="Lum_binding"/>
    <property type="match status" value="1"/>
</dbReference>
<dbReference type="PROSITE" id="PS51177">
    <property type="entry name" value="LUMAZINE_BIND"/>
    <property type="match status" value="1"/>
</dbReference>
<keyword evidence="1" id="KW-0677">Repeat</keyword>
<feature type="compositionally biased region" description="Polar residues" evidence="3">
    <location>
        <begin position="88"/>
        <end position="101"/>
    </location>
</feature>
<dbReference type="GO" id="GO:0004746">
    <property type="term" value="F:riboflavin synthase activity"/>
    <property type="evidence" value="ECO:0007669"/>
    <property type="project" value="TreeGrafter"/>
</dbReference>
<evidence type="ECO:0000256" key="2">
    <source>
        <dbReference type="PROSITE-ProRule" id="PRU00524"/>
    </source>
</evidence>
<comment type="caution">
    <text evidence="5">The sequence shown here is derived from an EMBL/GenBank/DDBJ whole genome shotgun (WGS) entry which is preliminary data.</text>
</comment>
<dbReference type="InterPro" id="IPR017938">
    <property type="entry name" value="Riboflavin_synthase-like_b-brl"/>
</dbReference>
<dbReference type="PANTHER" id="PTHR21098">
    <property type="entry name" value="RIBOFLAVIN SYNTHASE ALPHA CHAIN"/>
    <property type="match status" value="1"/>
</dbReference>
<proteinExistence type="predicted"/>
<name>A0A7J6EYY6_CANSA</name>
<gene>
    <name evidence="5" type="ORF">G4B88_021759</name>
</gene>
<protein>
    <recommendedName>
        <fullName evidence="4">Lumazine-binding domain-containing protein</fullName>
    </recommendedName>
</protein>
<dbReference type="AlphaFoldDB" id="A0A7J6EYY6"/>
<evidence type="ECO:0000256" key="3">
    <source>
        <dbReference type="SAM" id="MobiDB-lite"/>
    </source>
</evidence>
<sequence length="128" mass="14360">MEPEGDSLWIKVKASKEILKYVVPKGFITVDGTSLTVVDVFDDESCFNFMLVSYTQQKVVIPLKRSRAEGEFGGRHTWQLIRSFVVPTSSTEKPNSRQLSHPQARRFEASSSQPPPVASSSVDIQCQR</sequence>
<keyword evidence="6" id="KW-1185">Reference proteome</keyword>
<dbReference type="PANTHER" id="PTHR21098:SF0">
    <property type="entry name" value="RIBOFLAVIN SYNTHASE"/>
    <property type="match status" value="1"/>
</dbReference>
<feature type="domain" description="Lumazine-binding" evidence="4">
    <location>
        <begin position="1"/>
        <end position="85"/>
    </location>
</feature>
<evidence type="ECO:0000313" key="5">
    <source>
        <dbReference type="EMBL" id="KAF4363642.1"/>
    </source>
</evidence>
<dbReference type="Proteomes" id="UP000583929">
    <property type="component" value="Unassembled WGS sequence"/>
</dbReference>
<dbReference type="InterPro" id="IPR001783">
    <property type="entry name" value="Lumazine-bd"/>
</dbReference>
<feature type="region of interest" description="Disordered" evidence="3">
    <location>
        <begin position="88"/>
        <end position="128"/>
    </location>
</feature>
<evidence type="ECO:0000256" key="1">
    <source>
        <dbReference type="ARBA" id="ARBA00022737"/>
    </source>
</evidence>
<organism evidence="5 6">
    <name type="scientific">Cannabis sativa</name>
    <name type="common">Hemp</name>
    <name type="synonym">Marijuana</name>
    <dbReference type="NCBI Taxonomy" id="3483"/>
    <lineage>
        <taxon>Eukaryota</taxon>
        <taxon>Viridiplantae</taxon>
        <taxon>Streptophyta</taxon>
        <taxon>Embryophyta</taxon>
        <taxon>Tracheophyta</taxon>
        <taxon>Spermatophyta</taxon>
        <taxon>Magnoliopsida</taxon>
        <taxon>eudicotyledons</taxon>
        <taxon>Gunneridae</taxon>
        <taxon>Pentapetalae</taxon>
        <taxon>rosids</taxon>
        <taxon>fabids</taxon>
        <taxon>Rosales</taxon>
        <taxon>Cannabaceae</taxon>
        <taxon>Cannabis</taxon>
    </lineage>
</organism>
<accession>A0A7J6EYY6</accession>